<dbReference type="Proteomes" id="UP000001901">
    <property type="component" value="Chromosome"/>
</dbReference>
<name>D2RED9_ARCPA</name>
<dbReference type="RefSeq" id="WP_012940819.1">
    <property type="nucleotide sequence ID" value="NC_013741.1"/>
</dbReference>
<gene>
    <name evidence="2" type="ordered locus">Arcpr_1435</name>
</gene>
<dbReference type="EMBL" id="CP001857">
    <property type="protein sequence ID" value="ADB58483.1"/>
    <property type="molecule type" value="Genomic_DNA"/>
</dbReference>
<dbReference type="STRING" id="572546.Arcpr_1435"/>
<dbReference type="InterPro" id="IPR000182">
    <property type="entry name" value="GNAT_dom"/>
</dbReference>
<evidence type="ECO:0000313" key="2">
    <source>
        <dbReference type="EMBL" id="ADB58483.1"/>
    </source>
</evidence>
<reference evidence="2 3" key="1">
    <citation type="journal article" date="2010" name="Stand. Genomic Sci.">
        <title>Complete genome sequence of Archaeoglobus profundus type strain (AV18).</title>
        <authorList>
            <person name="von Jan M."/>
            <person name="Lapidus A."/>
            <person name="Del Rio T.G."/>
            <person name="Copeland A."/>
            <person name="Tice H."/>
            <person name="Cheng J.F."/>
            <person name="Lucas S."/>
            <person name="Chen F."/>
            <person name="Nolan M."/>
            <person name="Goodwin L."/>
            <person name="Han C."/>
            <person name="Pitluck S."/>
            <person name="Liolios K."/>
            <person name="Ivanova N."/>
            <person name="Mavromatis K."/>
            <person name="Ovchinnikova G."/>
            <person name="Chertkov O."/>
            <person name="Pati A."/>
            <person name="Chen A."/>
            <person name="Palaniappan K."/>
            <person name="Land M."/>
            <person name="Hauser L."/>
            <person name="Chang Y.J."/>
            <person name="Jeffries C.D."/>
            <person name="Saunders E."/>
            <person name="Brettin T."/>
            <person name="Detter J.C."/>
            <person name="Chain P."/>
            <person name="Eichinger K."/>
            <person name="Huber H."/>
            <person name="Spring S."/>
            <person name="Rohde M."/>
            <person name="Goker M."/>
            <person name="Wirth R."/>
            <person name="Woyke T."/>
            <person name="Bristow J."/>
            <person name="Eisen J.A."/>
            <person name="Markowitz V."/>
            <person name="Hugenholtz P."/>
            <person name="Kyrpides N.C."/>
            <person name="Klenk H.P."/>
        </authorList>
    </citation>
    <scope>NUCLEOTIDE SEQUENCE [LARGE SCALE GENOMIC DNA]</scope>
    <source>
        <strain evidence="3">DSM 5631 / JCM 9629 / NBRC 100127 / Av18</strain>
    </source>
</reference>
<dbReference type="HOGENOM" id="CLU_1418629_0_0_2"/>
<protein>
    <recommendedName>
        <fullName evidence="1">N-acetyltransferase domain-containing protein</fullName>
    </recommendedName>
</protein>
<feature type="domain" description="N-acetyltransferase" evidence="1">
    <location>
        <begin position="1"/>
        <end position="189"/>
    </location>
</feature>
<evidence type="ECO:0000313" key="3">
    <source>
        <dbReference type="Proteomes" id="UP000001901"/>
    </source>
</evidence>
<dbReference type="Gene3D" id="3.40.630.30">
    <property type="match status" value="1"/>
</dbReference>
<dbReference type="KEGG" id="apo:Arcpr_1435"/>
<dbReference type="GeneID" id="8740124"/>
<keyword evidence="3" id="KW-1185">Reference proteome</keyword>
<dbReference type="PROSITE" id="PS51186">
    <property type="entry name" value="GNAT"/>
    <property type="match status" value="1"/>
</dbReference>
<dbReference type="GO" id="GO:0016747">
    <property type="term" value="F:acyltransferase activity, transferring groups other than amino-acyl groups"/>
    <property type="evidence" value="ECO:0007669"/>
    <property type="project" value="InterPro"/>
</dbReference>
<dbReference type="InterPro" id="IPR016181">
    <property type="entry name" value="Acyl_CoA_acyltransferase"/>
</dbReference>
<proteinExistence type="predicted"/>
<evidence type="ECO:0000259" key="1">
    <source>
        <dbReference type="PROSITE" id="PS51186"/>
    </source>
</evidence>
<dbReference type="PaxDb" id="572546-Arcpr_1435"/>
<dbReference type="AlphaFoldDB" id="D2RED9"/>
<accession>D2RED9</accession>
<dbReference type="SUPFAM" id="SSF55729">
    <property type="entry name" value="Acyl-CoA N-acyltransferases (Nat)"/>
    <property type="match status" value="1"/>
</dbReference>
<sequence length="191" mass="22609">MLVKTLEKDEVREFVKLLFECCEELKLIFGDEYIGREILESYYNSLEDYDGIMVVKGEKRLLGFAELKTSEIKRKLPTKPFLILGISKGIKARLLMSFFDKKPKRDEVYIRFMGVHPRLDCYEIGRTIVDHIIEFAKVRGKSRITAWLPVESDLVDVCLERGFEIKRMLESSFARKYLGRKYYYLLELRLQ</sequence>
<organism evidence="2 3">
    <name type="scientific">Archaeoglobus profundus (strain DSM 5631 / JCM 9629 / NBRC 100127 / Av18)</name>
    <dbReference type="NCBI Taxonomy" id="572546"/>
    <lineage>
        <taxon>Archaea</taxon>
        <taxon>Methanobacteriati</taxon>
        <taxon>Methanobacteriota</taxon>
        <taxon>Archaeoglobi</taxon>
        <taxon>Archaeoglobales</taxon>
        <taxon>Archaeoglobaceae</taxon>
        <taxon>Archaeoglobus</taxon>
    </lineage>
</organism>